<evidence type="ECO:0000313" key="2">
    <source>
        <dbReference type="EMBL" id="KFO31832.1"/>
    </source>
</evidence>
<reference evidence="2 3" key="1">
    <citation type="submission" date="2013-11" db="EMBL/GenBank/DDBJ databases">
        <title>The Damaraland mole rat (Fukomys damarensis) genome and evolution of African mole rats.</title>
        <authorList>
            <person name="Gladyshev V.N."/>
            <person name="Fang X."/>
        </authorList>
    </citation>
    <scope>NUCLEOTIDE SEQUENCE [LARGE SCALE GENOMIC DNA]</scope>
    <source>
        <tissue evidence="2">Liver</tissue>
    </source>
</reference>
<evidence type="ECO:0000313" key="3">
    <source>
        <dbReference type="Proteomes" id="UP000028990"/>
    </source>
</evidence>
<keyword evidence="3" id="KW-1185">Reference proteome</keyword>
<dbReference type="AlphaFoldDB" id="A0A091DL74"/>
<feature type="compositionally biased region" description="Low complexity" evidence="1">
    <location>
        <begin position="204"/>
        <end position="213"/>
    </location>
</feature>
<dbReference type="EMBL" id="KN122240">
    <property type="protein sequence ID" value="KFO31832.1"/>
    <property type="molecule type" value="Genomic_DNA"/>
</dbReference>
<sequence length="664" mass="68526">MWLVVGAGASATTRFVPQWRRPHSLHISARSVNPVAKETVAVIIPSPSRGSGAAAEVRELAGVTQRQPGHRHPASAPAGTVLGAGNRNDMGQMVGGEASCNLALALESFMGVVTPGSIRLLGTYLAPALCASLSEGTAQPRQDLHSHLGIGTCGLAGPGAQGDGPPPLLGSHPALSAAVTAASHGCAWLTKASDSGAGRALPPAAHVVTLTTPPTTPLERRKRRHGEATSAAQGHSLAKSVPGHCRMEAARLPCGSICVRMCVHTNYRATKAVGHGSDATHMPLPGPADTAVRRALHCFGAGGDRAGSRKRKQEIHAPLQRQHRPSLVATVRHLGLNSVLAQLLALECGDTAVCVPRPVLRGTLTGDPNLDPDPWAARGVTQAGDHGREAMSQTARVTLEVPPCEARVDPTQPPPQSVNACRSALGQDDPGTVLASREAWSAEAGVVTSRYPHWLPTSPLTPEPLQRTPGCRDPLVPMPKTQGGQGATETGVGGRGALQAADPRAPGLPQPRRACTLDSKTHAASLTGCGTWRLLQMFQGQALSFQLVCSHSSALDQKPAAPGRGRAAWELTTPVPSEPPRPRTLQDLGSVDIYPAASPSHRHSCSPADLFTVDGKPGLCPVITAAAAQVSGSGSSLTWAGADAGHPHVPPSRPRGSALSASSV</sequence>
<proteinExistence type="predicted"/>
<feature type="region of interest" description="Disordered" evidence="1">
    <location>
        <begin position="634"/>
        <end position="664"/>
    </location>
</feature>
<feature type="region of interest" description="Disordered" evidence="1">
    <location>
        <begin position="64"/>
        <end position="83"/>
    </location>
</feature>
<feature type="compositionally biased region" description="Gly residues" evidence="1">
    <location>
        <begin position="483"/>
        <end position="496"/>
    </location>
</feature>
<dbReference type="Proteomes" id="UP000028990">
    <property type="component" value="Unassembled WGS sequence"/>
</dbReference>
<gene>
    <name evidence="2" type="ORF">H920_06723</name>
</gene>
<protein>
    <submittedName>
        <fullName evidence="2">Uncharacterized protein</fullName>
    </submittedName>
</protein>
<feature type="region of interest" description="Disordered" evidence="1">
    <location>
        <begin position="204"/>
        <end position="235"/>
    </location>
</feature>
<evidence type="ECO:0000256" key="1">
    <source>
        <dbReference type="SAM" id="MobiDB-lite"/>
    </source>
</evidence>
<organism evidence="2 3">
    <name type="scientific">Fukomys damarensis</name>
    <name type="common">Damaraland mole rat</name>
    <name type="synonym">Cryptomys damarensis</name>
    <dbReference type="NCBI Taxonomy" id="885580"/>
    <lineage>
        <taxon>Eukaryota</taxon>
        <taxon>Metazoa</taxon>
        <taxon>Chordata</taxon>
        <taxon>Craniata</taxon>
        <taxon>Vertebrata</taxon>
        <taxon>Euteleostomi</taxon>
        <taxon>Mammalia</taxon>
        <taxon>Eutheria</taxon>
        <taxon>Euarchontoglires</taxon>
        <taxon>Glires</taxon>
        <taxon>Rodentia</taxon>
        <taxon>Hystricomorpha</taxon>
        <taxon>Bathyergidae</taxon>
        <taxon>Fukomys</taxon>
    </lineage>
</organism>
<feature type="region of interest" description="Disordered" evidence="1">
    <location>
        <begin position="481"/>
        <end position="509"/>
    </location>
</feature>
<name>A0A091DL74_FUKDA</name>
<accession>A0A091DL74</accession>